<dbReference type="EMBL" id="JAWLKE010000004">
    <property type="protein sequence ID" value="MDV6231315.1"/>
    <property type="molecule type" value="Genomic_DNA"/>
</dbReference>
<organism evidence="1 2">
    <name type="scientific">Rhodococcus cercidiphylli</name>
    <dbReference type="NCBI Taxonomy" id="489916"/>
    <lineage>
        <taxon>Bacteria</taxon>
        <taxon>Bacillati</taxon>
        <taxon>Actinomycetota</taxon>
        <taxon>Actinomycetes</taxon>
        <taxon>Mycobacteriales</taxon>
        <taxon>Nocardiaceae</taxon>
        <taxon>Rhodococcus</taxon>
    </lineage>
</organism>
<keyword evidence="2" id="KW-1185">Reference proteome</keyword>
<dbReference type="RefSeq" id="WP_300523276.1">
    <property type="nucleotide sequence ID" value="NZ_JAWLKE010000004.1"/>
</dbReference>
<accession>A0ABU4AYL5</accession>
<protein>
    <recommendedName>
        <fullName evidence="3">7-cyano-7-deazaguanine synthase</fullName>
    </recommendedName>
</protein>
<dbReference type="Proteomes" id="UP001185899">
    <property type="component" value="Unassembled WGS sequence"/>
</dbReference>
<comment type="caution">
    <text evidence="1">The sequence shown here is derived from an EMBL/GenBank/DDBJ whole genome shotgun (WGS) entry which is preliminary data.</text>
</comment>
<sequence length="378" mass="41601">MISPMTVHVDDTGADSIAVRITTPSGVEVRVRTESNYSLDHSSTPWLPPLLTAGMRKGWDIAFDGPVDSTALRGASEAQKIFRDWYPKRFREVSMSAEPGRVATGATGVGCFFSGGVDSFYSAIMESDRITHLVFVHGFDIGIDDESLAARALAGARESAAELGKPLIEVKTTIRSAFADRLPLDWGYDFHGAALAHVGLALSQHLSTVIIPSSNCREELAPWGSHPDLDPLWSSSSVAFEHHELDLHRLGKIRRIGENRTAMNHLRVCWENLDGEFNCGRCAKCVRTQIGLAAAGARCTTFPETMDVRAVARMHMRSRDRGYLRTSLAAMHDAGVTDTELQRAVNTAIRRSHWTPALLYVRSAGSYIGQVIRRSLRR</sequence>
<evidence type="ECO:0000313" key="1">
    <source>
        <dbReference type="EMBL" id="MDV6231315.1"/>
    </source>
</evidence>
<proteinExistence type="predicted"/>
<name>A0ABU4AYL5_9NOCA</name>
<gene>
    <name evidence="1" type="ORF">R3P95_12215</name>
</gene>
<evidence type="ECO:0008006" key="3">
    <source>
        <dbReference type="Google" id="ProtNLM"/>
    </source>
</evidence>
<dbReference type="SUPFAM" id="SSF52402">
    <property type="entry name" value="Adenine nucleotide alpha hydrolases-like"/>
    <property type="match status" value="1"/>
</dbReference>
<reference evidence="1 2" key="1">
    <citation type="submission" date="2023-10" db="EMBL/GenBank/DDBJ databases">
        <title>Development of a sustainable strategy for remediation of hydrocarbon-contaminated territories based on the waste exchange concept.</title>
        <authorList>
            <person name="Krivoruchko A."/>
        </authorList>
    </citation>
    <scope>NUCLEOTIDE SEQUENCE [LARGE SCALE GENOMIC DNA]</scope>
    <source>
        <strain evidence="1 2">IEGM 1322</strain>
    </source>
</reference>
<evidence type="ECO:0000313" key="2">
    <source>
        <dbReference type="Proteomes" id="UP001185899"/>
    </source>
</evidence>